<keyword evidence="2" id="KW-0677">Repeat</keyword>
<organism evidence="4">
    <name type="scientific">Guillardia theta (strain CCMP2712)</name>
    <name type="common">Cryptophyte</name>
    <dbReference type="NCBI Taxonomy" id="905079"/>
    <lineage>
        <taxon>Eukaryota</taxon>
        <taxon>Cryptophyceae</taxon>
        <taxon>Pyrenomonadales</taxon>
        <taxon>Geminigeraceae</taxon>
        <taxon>Guillardia</taxon>
    </lineage>
</organism>
<dbReference type="RefSeq" id="XP_005831785.1">
    <property type="nucleotide sequence ID" value="XM_005831728.1"/>
</dbReference>
<dbReference type="OrthoDB" id="10250130at2759"/>
<dbReference type="InterPro" id="IPR052124">
    <property type="entry name" value="Rab9_kelch_effector"/>
</dbReference>
<dbReference type="GeneID" id="17301562"/>
<gene>
    <name evidence="4" type="ORF">GUITHDRAFT_139430</name>
</gene>
<dbReference type="Pfam" id="PF24681">
    <property type="entry name" value="Kelch_KLHDC2_KLHL20_DRC7"/>
    <property type="match status" value="2"/>
</dbReference>
<dbReference type="KEGG" id="gtt:GUITHDRAFT_139430"/>
<dbReference type="EMBL" id="JH993002">
    <property type="protein sequence ID" value="EKX44805.1"/>
    <property type="molecule type" value="Genomic_DNA"/>
</dbReference>
<evidence type="ECO:0000256" key="1">
    <source>
        <dbReference type="ARBA" id="ARBA00022441"/>
    </source>
</evidence>
<dbReference type="PANTHER" id="PTHR46647">
    <property type="entry name" value="RAB9 EFFECTOR PROTEIN WITH KELCH MOTIFS"/>
    <property type="match status" value="1"/>
</dbReference>
<evidence type="ECO:0000256" key="2">
    <source>
        <dbReference type="ARBA" id="ARBA00022737"/>
    </source>
</evidence>
<evidence type="ECO:0000256" key="3">
    <source>
        <dbReference type="SAM" id="MobiDB-lite"/>
    </source>
</evidence>
<dbReference type="EnsemblProtists" id="EKX44805">
    <property type="protein sequence ID" value="EKX44805"/>
    <property type="gene ID" value="GUITHDRAFT_139430"/>
</dbReference>
<protein>
    <submittedName>
        <fullName evidence="4 5">Uncharacterized protein</fullName>
    </submittedName>
</protein>
<accession>L1J9Q5</accession>
<dbReference type="eggNOG" id="KOG0379">
    <property type="taxonomic scope" value="Eukaryota"/>
</dbReference>
<name>L1J9Q5_GUITC</name>
<evidence type="ECO:0000313" key="6">
    <source>
        <dbReference type="Proteomes" id="UP000011087"/>
    </source>
</evidence>
<sequence>MEPLHQDSDRSTDHVLLPLIAPYISGKHLALLAGVCKGFVRWRNFLNDSAQSGSIWQAAYNRDIRPYEGYYATVLPEGRRNDARLKYLWYLRRNLLIEPSWKKVVDIGGEQVLGRFGTSSASFMYKGQSAALMFRWVHPNLTSAFQEKGTPRAFHSATYFPNKKTGAPRVLMFGGLSDGVPLNTLESVELKLAASSSSNPGDYPHTWHWKQVSTLGTPPIPRYGHSATLCGLDKTKLVIIGGCHCHNLHDYNSVGRELQDVHILDLSKSIPTWSELDMRGFIPMYSLGRLHNAVQVGPQILCFGGGPTSKLTNDVVAVNIYDQTWKQIEMEGQEPCPRQESFMAPIEAGSEMVMFGGRNKKTLGDCYILRLGGFKTREYAFSGCNLKPGYDEAEDQRREERRMKMERERKEREKKEKLRIEKEKEREMREKELREKEQLKLKLKEKLKSKTNKKKKGGAKLGEELLAAVLPGAAATSSANLDEDPEAAYRRMMNSILIRSVMGQYQNGSAHSGGGCSCSKCQQPNMPEMIKALDAEEEEEKPLHLGVKSYGRYPSLSRRIYEAIRQG</sequence>
<evidence type="ECO:0000313" key="5">
    <source>
        <dbReference type="EnsemblProtists" id="EKX44805"/>
    </source>
</evidence>
<keyword evidence="6" id="KW-1185">Reference proteome</keyword>
<dbReference type="PaxDb" id="55529-EKX44805"/>
<reference evidence="6" key="2">
    <citation type="submission" date="2012-11" db="EMBL/GenBank/DDBJ databases">
        <authorList>
            <person name="Kuo A."/>
            <person name="Curtis B.A."/>
            <person name="Tanifuji G."/>
            <person name="Burki F."/>
            <person name="Gruber A."/>
            <person name="Irimia M."/>
            <person name="Maruyama S."/>
            <person name="Arias M.C."/>
            <person name="Ball S.G."/>
            <person name="Gile G.H."/>
            <person name="Hirakawa Y."/>
            <person name="Hopkins J.F."/>
            <person name="Rensing S.A."/>
            <person name="Schmutz J."/>
            <person name="Symeonidi A."/>
            <person name="Elias M."/>
            <person name="Eveleigh R.J."/>
            <person name="Herman E.K."/>
            <person name="Klute M.J."/>
            <person name="Nakayama T."/>
            <person name="Obornik M."/>
            <person name="Reyes-Prieto A."/>
            <person name="Armbrust E.V."/>
            <person name="Aves S.J."/>
            <person name="Beiko R.G."/>
            <person name="Coutinho P."/>
            <person name="Dacks J.B."/>
            <person name="Durnford D.G."/>
            <person name="Fast N.M."/>
            <person name="Green B.R."/>
            <person name="Grisdale C."/>
            <person name="Hempe F."/>
            <person name="Henrissat B."/>
            <person name="Hoppner M.P."/>
            <person name="Ishida K.-I."/>
            <person name="Kim E."/>
            <person name="Koreny L."/>
            <person name="Kroth P.G."/>
            <person name="Liu Y."/>
            <person name="Malik S.-B."/>
            <person name="Maier U.G."/>
            <person name="McRose D."/>
            <person name="Mock T."/>
            <person name="Neilson J.A."/>
            <person name="Onodera N.T."/>
            <person name="Poole A.M."/>
            <person name="Pritham E.J."/>
            <person name="Richards T.A."/>
            <person name="Rocap G."/>
            <person name="Roy S.W."/>
            <person name="Sarai C."/>
            <person name="Schaack S."/>
            <person name="Shirato S."/>
            <person name="Slamovits C.H."/>
            <person name="Spencer D.F."/>
            <person name="Suzuki S."/>
            <person name="Worden A.Z."/>
            <person name="Zauner S."/>
            <person name="Barry K."/>
            <person name="Bell C."/>
            <person name="Bharti A.K."/>
            <person name="Crow J.A."/>
            <person name="Grimwood J."/>
            <person name="Kramer R."/>
            <person name="Lindquist E."/>
            <person name="Lucas S."/>
            <person name="Salamov A."/>
            <person name="McFadden G.I."/>
            <person name="Lane C.E."/>
            <person name="Keeling P.J."/>
            <person name="Gray M.W."/>
            <person name="Grigoriev I.V."/>
            <person name="Archibald J.M."/>
        </authorList>
    </citation>
    <scope>NUCLEOTIDE SEQUENCE</scope>
    <source>
        <strain evidence="6">CCMP2712</strain>
    </source>
</reference>
<feature type="compositionally biased region" description="Basic and acidic residues" evidence="3">
    <location>
        <begin position="395"/>
        <end position="416"/>
    </location>
</feature>
<dbReference type="InterPro" id="IPR015915">
    <property type="entry name" value="Kelch-typ_b-propeller"/>
</dbReference>
<dbReference type="AlphaFoldDB" id="L1J9Q5"/>
<reference evidence="4 6" key="1">
    <citation type="journal article" date="2012" name="Nature">
        <title>Algal genomes reveal evolutionary mosaicism and the fate of nucleomorphs.</title>
        <authorList>
            <consortium name="DOE Joint Genome Institute"/>
            <person name="Curtis B.A."/>
            <person name="Tanifuji G."/>
            <person name="Burki F."/>
            <person name="Gruber A."/>
            <person name="Irimia M."/>
            <person name="Maruyama S."/>
            <person name="Arias M.C."/>
            <person name="Ball S.G."/>
            <person name="Gile G.H."/>
            <person name="Hirakawa Y."/>
            <person name="Hopkins J.F."/>
            <person name="Kuo A."/>
            <person name="Rensing S.A."/>
            <person name="Schmutz J."/>
            <person name="Symeonidi A."/>
            <person name="Elias M."/>
            <person name="Eveleigh R.J."/>
            <person name="Herman E.K."/>
            <person name="Klute M.J."/>
            <person name="Nakayama T."/>
            <person name="Obornik M."/>
            <person name="Reyes-Prieto A."/>
            <person name="Armbrust E.V."/>
            <person name="Aves S.J."/>
            <person name="Beiko R.G."/>
            <person name="Coutinho P."/>
            <person name="Dacks J.B."/>
            <person name="Durnford D.G."/>
            <person name="Fast N.M."/>
            <person name="Green B.R."/>
            <person name="Grisdale C.J."/>
            <person name="Hempel F."/>
            <person name="Henrissat B."/>
            <person name="Hoppner M.P."/>
            <person name="Ishida K."/>
            <person name="Kim E."/>
            <person name="Koreny L."/>
            <person name="Kroth P.G."/>
            <person name="Liu Y."/>
            <person name="Malik S.B."/>
            <person name="Maier U.G."/>
            <person name="McRose D."/>
            <person name="Mock T."/>
            <person name="Neilson J.A."/>
            <person name="Onodera N.T."/>
            <person name="Poole A.M."/>
            <person name="Pritham E.J."/>
            <person name="Richards T.A."/>
            <person name="Rocap G."/>
            <person name="Roy S.W."/>
            <person name="Sarai C."/>
            <person name="Schaack S."/>
            <person name="Shirato S."/>
            <person name="Slamovits C.H."/>
            <person name="Spencer D.F."/>
            <person name="Suzuki S."/>
            <person name="Worden A.Z."/>
            <person name="Zauner S."/>
            <person name="Barry K."/>
            <person name="Bell C."/>
            <person name="Bharti A.K."/>
            <person name="Crow J.A."/>
            <person name="Grimwood J."/>
            <person name="Kramer R."/>
            <person name="Lindquist E."/>
            <person name="Lucas S."/>
            <person name="Salamov A."/>
            <person name="McFadden G.I."/>
            <person name="Lane C.E."/>
            <person name="Keeling P.J."/>
            <person name="Gray M.W."/>
            <person name="Grigoriev I.V."/>
            <person name="Archibald J.M."/>
        </authorList>
    </citation>
    <scope>NUCLEOTIDE SEQUENCE</scope>
    <source>
        <strain evidence="4 6">CCMP2712</strain>
    </source>
</reference>
<dbReference type="Proteomes" id="UP000011087">
    <property type="component" value="Unassembled WGS sequence"/>
</dbReference>
<dbReference type="HOGENOM" id="CLU_481002_0_0_1"/>
<dbReference type="SUPFAM" id="SSF117281">
    <property type="entry name" value="Kelch motif"/>
    <property type="match status" value="1"/>
</dbReference>
<proteinExistence type="predicted"/>
<evidence type="ECO:0000313" key="4">
    <source>
        <dbReference type="EMBL" id="EKX44805.1"/>
    </source>
</evidence>
<feature type="region of interest" description="Disordered" evidence="3">
    <location>
        <begin position="390"/>
        <end position="416"/>
    </location>
</feature>
<dbReference type="Gene3D" id="2.120.10.80">
    <property type="entry name" value="Kelch-type beta propeller"/>
    <property type="match status" value="1"/>
</dbReference>
<reference evidence="5" key="3">
    <citation type="submission" date="2016-03" db="UniProtKB">
        <authorList>
            <consortium name="EnsemblProtists"/>
        </authorList>
    </citation>
    <scope>IDENTIFICATION</scope>
</reference>
<keyword evidence="1" id="KW-0880">Kelch repeat</keyword>
<dbReference type="PANTHER" id="PTHR46647:SF1">
    <property type="entry name" value="RAB9 EFFECTOR PROTEIN WITH KELCH MOTIFS"/>
    <property type="match status" value="1"/>
</dbReference>